<comment type="caution">
    <text evidence="7">The sequence shown here is derived from an EMBL/GenBank/DDBJ whole genome shotgun (WGS) entry which is preliminary data.</text>
</comment>
<dbReference type="GO" id="GO:0046872">
    <property type="term" value="F:metal ion binding"/>
    <property type="evidence" value="ECO:0007669"/>
    <property type="project" value="UniProtKB-KW"/>
</dbReference>
<accession>A0A921LV10</accession>
<dbReference type="SUPFAM" id="SSF54862">
    <property type="entry name" value="4Fe-4S ferredoxins"/>
    <property type="match status" value="1"/>
</dbReference>
<evidence type="ECO:0000256" key="3">
    <source>
        <dbReference type="ARBA" id="ARBA00023004"/>
    </source>
</evidence>
<dbReference type="InterPro" id="IPR017896">
    <property type="entry name" value="4Fe4S_Fe-S-bd"/>
</dbReference>
<evidence type="ECO:0000313" key="8">
    <source>
        <dbReference type="Proteomes" id="UP000753256"/>
    </source>
</evidence>
<dbReference type="GO" id="GO:0051539">
    <property type="term" value="F:4 iron, 4 sulfur cluster binding"/>
    <property type="evidence" value="ECO:0007669"/>
    <property type="project" value="UniProtKB-KW"/>
</dbReference>
<keyword evidence="1" id="KW-0004">4Fe-4S</keyword>
<reference evidence="7" key="2">
    <citation type="submission" date="2021-09" db="EMBL/GenBank/DDBJ databases">
        <authorList>
            <person name="Gilroy R."/>
        </authorList>
    </citation>
    <scope>NUCLEOTIDE SEQUENCE</scope>
    <source>
        <strain evidence="7">ChiHjej13B12-9602</strain>
    </source>
</reference>
<dbReference type="PANTHER" id="PTHR43687">
    <property type="entry name" value="ADENYLYLSULFATE REDUCTASE, BETA SUBUNIT"/>
    <property type="match status" value="1"/>
</dbReference>
<dbReference type="AlphaFoldDB" id="A0A921LV10"/>
<feature type="domain" description="4Fe-4S ferredoxin-type" evidence="6">
    <location>
        <begin position="70"/>
        <end position="99"/>
    </location>
</feature>
<dbReference type="EMBL" id="DYUZ01000023">
    <property type="protein sequence ID" value="HJG37355.1"/>
    <property type="molecule type" value="Genomic_DNA"/>
</dbReference>
<dbReference type="PROSITE" id="PS00198">
    <property type="entry name" value="4FE4S_FER_1"/>
    <property type="match status" value="2"/>
</dbReference>
<gene>
    <name evidence="7" type="ORF">K8V70_05780</name>
</gene>
<dbReference type="Gene3D" id="3.30.70.20">
    <property type="match status" value="2"/>
</dbReference>
<keyword evidence="2" id="KW-0479">Metal-binding</keyword>
<keyword evidence="3" id="KW-0408">Iron</keyword>
<dbReference type="Pfam" id="PF12838">
    <property type="entry name" value="Fer4_7"/>
    <property type="match status" value="1"/>
</dbReference>
<dbReference type="PROSITE" id="PS51379">
    <property type="entry name" value="4FE4S_FER_2"/>
    <property type="match status" value="2"/>
</dbReference>
<reference evidence="7" key="1">
    <citation type="journal article" date="2021" name="PeerJ">
        <title>Extensive microbial diversity within the chicken gut microbiome revealed by metagenomics and culture.</title>
        <authorList>
            <person name="Gilroy R."/>
            <person name="Ravi A."/>
            <person name="Getino M."/>
            <person name="Pursley I."/>
            <person name="Horton D.L."/>
            <person name="Alikhan N.F."/>
            <person name="Baker D."/>
            <person name="Gharbi K."/>
            <person name="Hall N."/>
            <person name="Watson M."/>
            <person name="Adriaenssens E.M."/>
            <person name="Foster-Nyarko E."/>
            <person name="Jarju S."/>
            <person name="Secka A."/>
            <person name="Antonio M."/>
            <person name="Oren A."/>
            <person name="Chaudhuri R.R."/>
            <person name="La Ragione R."/>
            <person name="Hildebrand F."/>
            <person name="Pallen M.J."/>
        </authorList>
    </citation>
    <scope>NUCLEOTIDE SEQUENCE</scope>
    <source>
        <strain evidence="7">ChiHjej13B12-9602</strain>
    </source>
</reference>
<proteinExistence type="predicted"/>
<feature type="domain" description="4Fe-4S ferredoxin-type" evidence="6">
    <location>
        <begin position="39"/>
        <end position="68"/>
    </location>
</feature>
<evidence type="ECO:0000256" key="1">
    <source>
        <dbReference type="ARBA" id="ARBA00022485"/>
    </source>
</evidence>
<dbReference type="Proteomes" id="UP000753256">
    <property type="component" value="Unassembled WGS sequence"/>
</dbReference>
<dbReference type="InterPro" id="IPR017900">
    <property type="entry name" value="4Fe4S_Fe_S_CS"/>
</dbReference>
<evidence type="ECO:0000313" key="7">
    <source>
        <dbReference type="EMBL" id="HJG37355.1"/>
    </source>
</evidence>
<protein>
    <submittedName>
        <fullName evidence="7">4Fe-4S binding protein</fullName>
    </submittedName>
</protein>
<evidence type="ECO:0000256" key="2">
    <source>
        <dbReference type="ARBA" id="ARBA00022723"/>
    </source>
</evidence>
<sequence length="175" mass="19230">MGTFKLGKLTLGSLFKKPVTVRYPYEKRDFEKLFPRMRGHLVNDIDTCILCGMCQRACPVGAITVDRKGGDWTVDPYRCIQCASCTHECPKNCLSMELWPTEPTTELHVISMHKDMPAKPAKPSAKAVDGGSAPAARPKRELTPEQQARIEAARKAAAAKKAAKKTDQSAEQGAE</sequence>
<evidence type="ECO:0000256" key="5">
    <source>
        <dbReference type="SAM" id="MobiDB-lite"/>
    </source>
</evidence>
<organism evidence="7 8">
    <name type="scientific">Enorma phocaeensis</name>
    <dbReference type="NCBI Taxonomy" id="1871019"/>
    <lineage>
        <taxon>Bacteria</taxon>
        <taxon>Bacillati</taxon>
        <taxon>Actinomycetota</taxon>
        <taxon>Coriobacteriia</taxon>
        <taxon>Coriobacteriales</taxon>
        <taxon>Coriobacteriaceae</taxon>
        <taxon>Enorma</taxon>
    </lineage>
</organism>
<feature type="compositionally biased region" description="Low complexity" evidence="5">
    <location>
        <begin position="118"/>
        <end position="127"/>
    </location>
</feature>
<name>A0A921LV10_9ACTN</name>
<keyword evidence="4" id="KW-0411">Iron-sulfur</keyword>
<feature type="region of interest" description="Disordered" evidence="5">
    <location>
        <begin position="115"/>
        <end position="175"/>
    </location>
</feature>
<dbReference type="RefSeq" id="WP_273190085.1">
    <property type="nucleotide sequence ID" value="NZ_DYUZ01000023.1"/>
</dbReference>
<evidence type="ECO:0000259" key="6">
    <source>
        <dbReference type="PROSITE" id="PS51379"/>
    </source>
</evidence>
<evidence type="ECO:0000256" key="4">
    <source>
        <dbReference type="ARBA" id="ARBA00023014"/>
    </source>
</evidence>
<dbReference type="InterPro" id="IPR050572">
    <property type="entry name" value="Fe-S_Ferredoxin"/>
</dbReference>
<dbReference type="PANTHER" id="PTHR43687:SF1">
    <property type="entry name" value="FERREDOXIN III"/>
    <property type="match status" value="1"/>
</dbReference>